<feature type="chain" id="PRO_5007284990" description="Secreted protein" evidence="1">
    <location>
        <begin position="26"/>
        <end position="85"/>
    </location>
</feature>
<proteinExistence type="predicted"/>
<dbReference type="AlphaFoldDB" id="A0A131YF46"/>
<evidence type="ECO:0008006" key="3">
    <source>
        <dbReference type="Google" id="ProtNLM"/>
    </source>
</evidence>
<keyword evidence="1" id="KW-0732">Signal</keyword>
<reference evidence="2" key="1">
    <citation type="journal article" date="2016" name="Ticks Tick Borne Dis.">
        <title>De novo assembly and annotation of the salivary gland transcriptome of Rhipicephalus appendiculatus male and female ticks during blood feeding.</title>
        <authorList>
            <person name="de Castro M.H."/>
            <person name="de Klerk D."/>
            <person name="Pienaar R."/>
            <person name="Latif A.A."/>
            <person name="Rees D.J."/>
            <person name="Mans B.J."/>
        </authorList>
    </citation>
    <scope>NUCLEOTIDE SEQUENCE</scope>
    <source>
        <tissue evidence="2">Salivary glands</tissue>
    </source>
</reference>
<name>A0A131YF46_RHIAP</name>
<sequence length="85" mass="9664">MMLRLSAVHILFLAAAALLIVECLATPHRWQPARPLRCREYKCRQLSGRLRPKGCPRGCQCVLDRSNSFPKRGLCNKAAESSRRE</sequence>
<protein>
    <recommendedName>
        <fullName evidence="3">Secreted protein</fullName>
    </recommendedName>
</protein>
<organism evidence="2">
    <name type="scientific">Rhipicephalus appendiculatus</name>
    <name type="common">Brown ear tick</name>
    <dbReference type="NCBI Taxonomy" id="34631"/>
    <lineage>
        <taxon>Eukaryota</taxon>
        <taxon>Metazoa</taxon>
        <taxon>Ecdysozoa</taxon>
        <taxon>Arthropoda</taxon>
        <taxon>Chelicerata</taxon>
        <taxon>Arachnida</taxon>
        <taxon>Acari</taxon>
        <taxon>Parasitiformes</taxon>
        <taxon>Ixodida</taxon>
        <taxon>Ixodoidea</taxon>
        <taxon>Ixodidae</taxon>
        <taxon>Rhipicephalinae</taxon>
        <taxon>Rhipicephalus</taxon>
        <taxon>Rhipicephalus</taxon>
    </lineage>
</organism>
<feature type="signal peptide" evidence="1">
    <location>
        <begin position="1"/>
        <end position="25"/>
    </location>
</feature>
<evidence type="ECO:0000256" key="1">
    <source>
        <dbReference type="SAM" id="SignalP"/>
    </source>
</evidence>
<accession>A0A131YF46</accession>
<dbReference type="EMBL" id="GEDV01010603">
    <property type="protein sequence ID" value="JAP77954.1"/>
    <property type="molecule type" value="Transcribed_RNA"/>
</dbReference>
<evidence type="ECO:0000313" key="2">
    <source>
        <dbReference type="EMBL" id="JAP77954.1"/>
    </source>
</evidence>